<feature type="signal peptide" evidence="1">
    <location>
        <begin position="1"/>
        <end position="20"/>
    </location>
</feature>
<name>A0A9P4J0V7_9PEZI</name>
<dbReference type="EMBL" id="ML996089">
    <property type="protein sequence ID" value="KAF2150364.1"/>
    <property type="molecule type" value="Genomic_DNA"/>
</dbReference>
<accession>A0A9P4J0V7</accession>
<organism evidence="2 3">
    <name type="scientific">Myriangium duriaei CBS 260.36</name>
    <dbReference type="NCBI Taxonomy" id="1168546"/>
    <lineage>
        <taxon>Eukaryota</taxon>
        <taxon>Fungi</taxon>
        <taxon>Dikarya</taxon>
        <taxon>Ascomycota</taxon>
        <taxon>Pezizomycotina</taxon>
        <taxon>Dothideomycetes</taxon>
        <taxon>Dothideomycetidae</taxon>
        <taxon>Myriangiales</taxon>
        <taxon>Myriangiaceae</taxon>
        <taxon>Myriangium</taxon>
    </lineage>
</organism>
<keyword evidence="3" id="KW-1185">Reference proteome</keyword>
<reference evidence="2" key="1">
    <citation type="journal article" date="2020" name="Stud. Mycol.">
        <title>101 Dothideomycetes genomes: a test case for predicting lifestyles and emergence of pathogens.</title>
        <authorList>
            <person name="Haridas S."/>
            <person name="Albert R."/>
            <person name="Binder M."/>
            <person name="Bloem J."/>
            <person name="Labutti K."/>
            <person name="Salamov A."/>
            <person name="Andreopoulos B."/>
            <person name="Baker S."/>
            <person name="Barry K."/>
            <person name="Bills G."/>
            <person name="Bluhm B."/>
            <person name="Cannon C."/>
            <person name="Castanera R."/>
            <person name="Culley D."/>
            <person name="Daum C."/>
            <person name="Ezra D."/>
            <person name="Gonzalez J."/>
            <person name="Henrissat B."/>
            <person name="Kuo A."/>
            <person name="Liang C."/>
            <person name="Lipzen A."/>
            <person name="Lutzoni F."/>
            <person name="Magnuson J."/>
            <person name="Mondo S."/>
            <person name="Nolan M."/>
            <person name="Ohm R."/>
            <person name="Pangilinan J."/>
            <person name="Park H.-J."/>
            <person name="Ramirez L."/>
            <person name="Alfaro M."/>
            <person name="Sun H."/>
            <person name="Tritt A."/>
            <person name="Yoshinaga Y."/>
            <person name="Zwiers L.-H."/>
            <person name="Turgeon B."/>
            <person name="Goodwin S."/>
            <person name="Spatafora J."/>
            <person name="Crous P."/>
            <person name="Grigoriev I."/>
        </authorList>
    </citation>
    <scope>NUCLEOTIDE SEQUENCE</scope>
    <source>
        <strain evidence="2">CBS 260.36</strain>
    </source>
</reference>
<protein>
    <submittedName>
        <fullName evidence="2">Uncharacterized protein</fullName>
    </submittedName>
</protein>
<proteinExistence type="predicted"/>
<evidence type="ECO:0000256" key="1">
    <source>
        <dbReference type="SAM" id="SignalP"/>
    </source>
</evidence>
<feature type="chain" id="PRO_5040254033" evidence="1">
    <location>
        <begin position="21"/>
        <end position="253"/>
    </location>
</feature>
<evidence type="ECO:0000313" key="3">
    <source>
        <dbReference type="Proteomes" id="UP000799439"/>
    </source>
</evidence>
<dbReference type="AlphaFoldDB" id="A0A9P4J0V7"/>
<dbReference type="Proteomes" id="UP000799439">
    <property type="component" value="Unassembled WGS sequence"/>
</dbReference>
<sequence>MSLLSYFLVTALTACLTAIAGPVPVRSNTGFTRLSQDDVALTWGPTLTTGRFSADITSFSTTTYPGAPPATQKGGLFMWPGLINNDAGDLIQSIVGQYPPGQSECQGTNEDHEWCISSEVYHPSSSGTVQLVGTKLTLDANPTQGVKFVYKLTDGSKGDWTQTATDARTGTQLATYSYKSGQKNEFQIAVECQDCTPTVNDSTYVDTVVTFASAVPDFASQLYSGGGATYSKPTTSDGGKTWTISKITMPKMS</sequence>
<evidence type="ECO:0000313" key="2">
    <source>
        <dbReference type="EMBL" id="KAF2150364.1"/>
    </source>
</evidence>
<comment type="caution">
    <text evidence="2">The sequence shown here is derived from an EMBL/GenBank/DDBJ whole genome shotgun (WGS) entry which is preliminary data.</text>
</comment>
<dbReference type="OrthoDB" id="5086500at2759"/>
<keyword evidence="1" id="KW-0732">Signal</keyword>
<gene>
    <name evidence="2" type="ORF">K461DRAFT_322822</name>
</gene>